<accession>A0A0J6T2X1</accession>
<protein>
    <recommendedName>
        <fullName evidence="3">Calcineurin-like phosphoesterase domain-containing protein</fullName>
    </recommendedName>
</protein>
<evidence type="ECO:0000313" key="1">
    <source>
        <dbReference type="EMBL" id="KMO39943.1"/>
    </source>
</evidence>
<dbReference type="Proteomes" id="UP000035955">
    <property type="component" value="Unassembled WGS sequence"/>
</dbReference>
<reference evidence="1 2" key="1">
    <citation type="submission" date="2015-03" db="EMBL/GenBank/DDBJ databases">
        <title>Genome sequencing of Methylobacterium variabile DSM 16961.</title>
        <authorList>
            <person name="Chaudhry V."/>
            <person name="Patil P.B."/>
        </authorList>
    </citation>
    <scope>NUCLEOTIDE SEQUENCE [LARGE SCALE GENOMIC DNA]</scope>
    <source>
        <strain evidence="1 2">DSM 16961</strain>
    </source>
</reference>
<evidence type="ECO:0000313" key="2">
    <source>
        <dbReference type="Proteomes" id="UP000035955"/>
    </source>
</evidence>
<gene>
    <name evidence="1" type="ORF">VQ02_08845</name>
</gene>
<dbReference type="OrthoDB" id="5448289at2"/>
<dbReference type="Gene3D" id="3.60.21.10">
    <property type="match status" value="1"/>
</dbReference>
<comment type="caution">
    <text evidence="1">The sequence shown here is derived from an EMBL/GenBank/DDBJ whole genome shotgun (WGS) entry which is preliminary data.</text>
</comment>
<name>A0A0J6T2X1_9HYPH</name>
<organism evidence="1 2">
    <name type="scientific">Methylobacterium variabile</name>
    <dbReference type="NCBI Taxonomy" id="298794"/>
    <lineage>
        <taxon>Bacteria</taxon>
        <taxon>Pseudomonadati</taxon>
        <taxon>Pseudomonadota</taxon>
        <taxon>Alphaproteobacteria</taxon>
        <taxon>Hyphomicrobiales</taxon>
        <taxon>Methylobacteriaceae</taxon>
        <taxon>Methylobacterium</taxon>
    </lineage>
</organism>
<dbReference type="EMBL" id="LABY01000053">
    <property type="protein sequence ID" value="KMO39943.1"/>
    <property type="molecule type" value="Genomic_DNA"/>
</dbReference>
<dbReference type="SUPFAM" id="SSF56300">
    <property type="entry name" value="Metallo-dependent phosphatases"/>
    <property type="match status" value="1"/>
</dbReference>
<dbReference type="RefSeq" id="WP_048443803.1">
    <property type="nucleotide sequence ID" value="NZ_LABY01000053.1"/>
</dbReference>
<keyword evidence="2" id="KW-1185">Reference proteome</keyword>
<proteinExistence type="predicted"/>
<dbReference type="AlphaFoldDB" id="A0A0J6T2X1"/>
<sequence>MILGHERLDAAPVECAGLLVIGDPHVSSRRPGRRKDPDWPAPVLAKLDHCVALANARDLAPLLLGDLFERPVEPDESLKSRLIRILKGFRHRPLANVGNHDIRHTRLSDGDSLAMLAVSDVLDVVPESGPAAHYRVDGRHLGLGATPFGQAIPADARGLFPAADKVVWLTHHDLAFGAGYPGAVPPDAILGCDLAINGHVHKRHAPVRVGATLWFNPGNITRASVDLIAHVPAAFVLAGDLSLSEERLPFAADVFDLTGRQVAVDIAADASPEAAGRVESAFVSLLRAETATDLARSDDGALIREEIEAKFTRDDTPEPVRAAIRSLVEAAVARRGT</sequence>
<dbReference type="InterPro" id="IPR029052">
    <property type="entry name" value="Metallo-depent_PP-like"/>
</dbReference>
<dbReference type="PATRIC" id="fig|298794.3.peg.6256"/>
<evidence type="ECO:0008006" key="3">
    <source>
        <dbReference type="Google" id="ProtNLM"/>
    </source>
</evidence>